<sequence length="301" mass="33996">MLLVFFHCTEESKTSELYFPQSLPGEISIKTTLGKEENLRKLQSVSKGKGLSLEEWKDLEKNKIDDSQINRYYAKEKTGSSGFDVSIDMIDSKREGIRRRLAWTRIFKMANVSVSSDESSYFSLSKINLKNAISSGNSDHPKWTIVEWSDFNCSFCRKSHPASAAIRKKYGKDILWIKKDYPLEADTKEGLLALSVMRCVHSERPALYWQSLDSVYELKNFSVTSMQKKLEASSVPGNVIEFCTSEESVSRFEEVVRKDHSEAVSIGVSAIPTILVNGRFVVGALSFVSFEKILKATLPSK</sequence>
<evidence type="ECO:0000259" key="1">
    <source>
        <dbReference type="Pfam" id="PF13462"/>
    </source>
</evidence>
<dbReference type="Pfam" id="PF13462">
    <property type="entry name" value="Thioredoxin_4"/>
    <property type="match status" value="1"/>
</dbReference>
<dbReference type="RefSeq" id="WP_167837069.1">
    <property type="nucleotide sequence ID" value="NZ_AP025028.1"/>
</dbReference>
<reference evidence="2 3" key="1">
    <citation type="submission" date="2021-08" db="EMBL/GenBank/DDBJ databases">
        <title>Complete genome sequence of Leptospira kobayashii strain E30.</title>
        <authorList>
            <person name="Nakao R."/>
            <person name="Nakamura S."/>
            <person name="Masuzawa T."/>
            <person name="Koizumi N."/>
        </authorList>
    </citation>
    <scope>NUCLEOTIDE SEQUENCE [LARGE SCALE GENOMIC DNA]</scope>
    <source>
        <strain evidence="2 3">E30</strain>
    </source>
</reference>
<protein>
    <recommendedName>
        <fullName evidence="1">Thioredoxin-like fold domain-containing protein</fullName>
    </recommendedName>
</protein>
<evidence type="ECO:0000313" key="3">
    <source>
        <dbReference type="Proteomes" id="UP000245263"/>
    </source>
</evidence>
<gene>
    <name evidence="2" type="ORF">LPTSP3_g09470</name>
</gene>
<accession>A0ABM7UHH8</accession>
<keyword evidence="3" id="KW-1185">Reference proteome</keyword>
<dbReference type="InterPro" id="IPR036249">
    <property type="entry name" value="Thioredoxin-like_sf"/>
</dbReference>
<organism evidence="2 3">
    <name type="scientific">Leptospira kobayashii</name>
    <dbReference type="NCBI Taxonomy" id="1917830"/>
    <lineage>
        <taxon>Bacteria</taxon>
        <taxon>Pseudomonadati</taxon>
        <taxon>Spirochaetota</taxon>
        <taxon>Spirochaetia</taxon>
        <taxon>Leptospirales</taxon>
        <taxon>Leptospiraceae</taxon>
        <taxon>Leptospira</taxon>
    </lineage>
</organism>
<dbReference type="Gene3D" id="3.40.30.10">
    <property type="entry name" value="Glutaredoxin"/>
    <property type="match status" value="1"/>
</dbReference>
<feature type="domain" description="Thioredoxin-like fold" evidence="1">
    <location>
        <begin position="133"/>
        <end position="295"/>
    </location>
</feature>
<dbReference type="Proteomes" id="UP000245263">
    <property type="component" value="Chromosome 1"/>
</dbReference>
<name>A0ABM7UHH8_9LEPT</name>
<evidence type="ECO:0000313" key="2">
    <source>
        <dbReference type="EMBL" id="BDA78017.1"/>
    </source>
</evidence>
<proteinExistence type="predicted"/>
<dbReference type="EMBL" id="AP025028">
    <property type="protein sequence ID" value="BDA78017.1"/>
    <property type="molecule type" value="Genomic_DNA"/>
</dbReference>
<dbReference type="SUPFAM" id="SSF52833">
    <property type="entry name" value="Thioredoxin-like"/>
    <property type="match status" value="1"/>
</dbReference>
<dbReference type="InterPro" id="IPR012336">
    <property type="entry name" value="Thioredoxin-like_fold"/>
</dbReference>